<evidence type="ECO:0000313" key="7">
    <source>
        <dbReference type="Proteomes" id="UP000646827"/>
    </source>
</evidence>
<gene>
    <name evidence="6" type="ORF">INT45_010335</name>
</gene>
<dbReference type="SUPFAM" id="SSF54928">
    <property type="entry name" value="RNA-binding domain, RBD"/>
    <property type="match status" value="1"/>
</dbReference>
<feature type="compositionally biased region" description="Basic and acidic residues" evidence="4">
    <location>
        <begin position="293"/>
        <end position="317"/>
    </location>
</feature>
<dbReference type="EMBL" id="JAEPRB010000027">
    <property type="protein sequence ID" value="KAG2225508.1"/>
    <property type="molecule type" value="Genomic_DNA"/>
</dbReference>
<dbReference type="InterPro" id="IPR006630">
    <property type="entry name" value="La_HTH"/>
</dbReference>
<organism evidence="6 7">
    <name type="scientific">Circinella minor</name>
    <dbReference type="NCBI Taxonomy" id="1195481"/>
    <lineage>
        <taxon>Eukaryota</taxon>
        <taxon>Fungi</taxon>
        <taxon>Fungi incertae sedis</taxon>
        <taxon>Mucoromycota</taxon>
        <taxon>Mucoromycotina</taxon>
        <taxon>Mucoromycetes</taxon>
        <taxon>Mucorales</taxon>
        <taxon>Lichtheimiaceae</taxon>
        <taxon>Circinella</taxon>
    </lineage>
</organism>
<dbReference type="Proteomes" id="UP000646827">
    <property type="component" value="Unassembled WGS sequence"/>
</dbReference>
<keyword evidence="7" id="KW-1185">Reference proteome</keyword>
<dbReference type="InterPro" id="IPR035979">
    <property type="entry name" value="RBD_domain_sf"/>
</dbReference>
<feature type="compositionally biased region" description="Basic residues" evidence="4">
    <location>
        <begin position="278"/>
        <end position="292"/>
    </location>
</feature>
<dbReference type="Gene3D" id="3.30.70.330">
    <property type="match status" value="1"/>
</dbReference>
<dbReference type="PANTHER" id="PTHR22792:SF132">
    <property type="entry name" value="LA-RELATED PROTEIN 1"/>
    <property type="match status" value="1"/>
</dbReference>
<comment type="caution">
    <text evidence="6">The sequence shown here is derived from an EMBL/GenBank/DDBJ whole genome shotgun (WGS) entry which is preliminary data.</text>
</comment>
<dbReference type="AlphaFoldDB" id="A0A8H7SCH2"/>
<dbReference type="SUPFAM" id="SSF46785">
    <property type="entry name" value="Winged helix' DNA-binding domain"/>
    <property type="match status" value="1"/>
</dbReference>
<dbReference type="Gene3D" id="1.10.10.10">
    <property type="entry name" value="Winged helix-like DNA-binding domain superfamily/Winged helix DNA-binding domain"/>
    <property type="match status" value="1"/>
</dbReference>
<dbReference type="Pfam" id="PF26088">
    <property type="entry name" value="RRM_LARP4"/>
    <property type="match status" value="1"/>
</dbReference>
<dbReference type="GO" id="GO:0005829">
    <property type="term" value="C:cytosol"/>
    <property type="evidence" value="ECO:0007669"/>
    <property type="project" value="TreeGrafter"/>
</dbReference>
<dbReference type="InterPro" id="IPR036390">
    <property type="entry name" value="WH_DNA-bd_sf"/>
</dbReference>
<dbReference type="InterPro" id="IPR012677">
    <property type="entry name" value="Nucleotide-bd_a/b_plait_sf"/>
</dbReference>
<reference evidence="6 7" key="1">
    <citation type="submission" date="2020-12" db="EMBL/GenBank/DDBJ databases">
        <title>Metabolic potential, ecology and presence of endohyphal bacteria is reflected in genomic diversity of Mucoromycotina.</title>
        <authorList>
            <person name="Muszewska A."/>
            <person name="Okrasinska A."/>
            <person name="Steczkiewicz K."/>
            <person name="Drgas O."/>
            <person name="Orlowska M."/>
            <person name="Perlinska-Lenart U."/>
            <person name="Aleksandrzak-Piekarczyk T."/>
            <person name="Szatraj K."/>
            <person name="Zielenkiewicz U."/>
            <person name="Pilsyk S."/>
            <person name="Malc E."/>
            <person name="Mieczkowski P."/>
            <person name="Kruszewska J.S."/>
            <person name="Biernat P."/>
            <person name="Pawlowska J."/>
        </authorList>
    </citation>
    <scope>NUCLEOTIDE SEQUENCE [LARGE SCALE GENOMIC DNA]</scope>
    <source>
        <strain evidence="6 7">CBS 142.35</strain>
    </source>
</reference>
<dbReference type="PANTHER" id="PTHR22792">
    <property type="entry name" value="LUPUS LA PROTEIN-RELATED"/>
    <property type="match status" value="1"/>
</dbReference>
<proteinExistence type="predicted"/>
<dbReference type="InterPro" id="IPR045180">
    <property type="entry name" value="La_dom_prot"/>
</dbReference>
<protein>
    <recommendedName>
        <fullName evidence="5">HTH La-type RNA-binding domain-containing protein</fullName>
    </recommendedName>
</protein>
<dbReference type="SMART" id="SM00715">
    <property type="entry name" value="LA"/>
    <property type="match status" value="1"/>
</dbReference>
<dbReference type="Pfam" id="PF05383">
    <property type="entry name" value="La"/>
    <property type="match status" value="1"/>
</dbReference>
<accession>A0A8H7SCH2</accession>
<evidence type="ECO:0000256" key="2">
    <source>
        <dbReference type="ARBA" id="ARBA00022884"/>
    </source>
</evidence>
<dbReference type="GO" id="GO:0045727">
    <property type="term" value="P:positive regulation of translation"/>
    <property type="evidence" value="ECO:0007669"/>
    <property type="project" value="TreeGrafter"/>
</dbReference>
<keyword evidence="1" id="KW-0597">Phosphoprotein</keyword>
<feature type="domain" description="HTH La-type RNA-binding" evidence="5">
    <location>
        <begin position="60"/>
        <end position="149"/>
    </location>
</feature>
<dbReference type="InterPro" id="IPR036388">
    <property type="entry name" value="WH-like_DNA-bd_sf"/>
</dbReference>
<dbReference type="PROSITE" id="PS50961">
    <property type="entry name" value="HTH_LA"/>
    <property type="match status" value="1"/>
</dbReference>
<dbReference type="GO" id="GO:0010494">
    <property type="term" value="C:cytoplasmic stress granule"/>
    <property type="evidence" value="ECO:0007669"/>
    <property type="project" value="TreeGrafter"/>
</dbReference>
<evidence type="ECO:0000313" key="6">
    <source>
        <dbReference type="EMBL" id="KAG2225508.1"/>
    </source>
</evidence>
<evidence type="ECO:0000259" key="5">
    <source>
        <dbReference type="PROSITE" id="PS50961"/>
    </source>
</evidence>
<feature type="compositionally biased region" description="Basic and acidic residues" evidence="4">
    <location>
        <begin position="251"/>
        <end position="268"/>
    </location>
</feature>
<dbReference type="GO" id="GO:0003723">
    <property type="term" value="F:RNA binding"/>
    <property type="evidence" value="ECO:0007669"/>
    <property type="project" value="UniProtKB-UniRule"/>
</dbReference>
<dbReference type="OrthoDB" id="340227at2759"/>
<evidence type="ECO:0000256" key="1">
    <source>
        <dbReference type="ARBA" id="ARBA00022553"/>
    </source>
</evidence>
<evidence type="ECO:0000256" key="4">
    <source>
        <dbReference type="SAM" id="MobiDB-lite"/>
    </source>
</evidence>
<dbReference type="InterPro" id="IPR058699">
    <property type="entry name" value="RRM_LARP4/4B"/>
</dbReference>
<feature type="region of interest" description="Disordered" evidence="4">
    <location>
        <begin position="241"/>
        <end position="318"/>
    </location>
</feature>
<name>A0A8H7SCH2_9FUNG</name>
<sequence>MEYHDDSYSLEDQDDDLEIILTDDSSMCSNSMFSAKSSNSNSSSCSCSNSTTHETIEHHNANDEDQMNSLQKQLEYYFSRNNLANDIYLVSQMDIDLYVPIVLIANFHRVKQYTTDLNEIIQVLKRSSYVIVDETETKVKPNISPSVERTTVILRELPQETTEKEITEFLRELNSSPVKSIKYDFGNIWYITFKSEKDALKFFHDIRGCLFKEKPVAARMKSVPGIHNLFESLTRLRNQQQQECSVSKNNHKIEDKNDVNNSERKYDNVNDNNTQSPAKKRRRRRGSRKSKRCREQRQEQQQEHETTSEKPANDKNSIRSITTMDNKNVNNDITSTYKQQSNVVTYATIVKRRTIQQQ</sequence>
<keyword evidence="2 3" id="KW-0694">RNA-binding</keyword>
<evidence type="ECO:0000256" key="3">
    <source>
        <dbReference type="PROSITE-ProRule" id="PRU00332"/>
    </source>
</evidence>